<dbReference type="EMBL" id="UGYO01000001">
    <property type="protein sequence ID" value="SUI56254.1"/>
    <property type="molecule type" value="Genomic_DNA"/>
</dbReference>
<dbReference type="CDD" id="cd07818">
    <property type="entry name" value="SRPBCC_1"/>
    <property type="match status" value="1"/>
</dbReference>
<gene>
    <name evidence="1" type="ORF">NCTC10738_01095</name>
</gene>
<dbReference type="RefSeq" id="WP_115389325.1">
    <property type="nucleotide sequence ID" value="NZ_JADZHC010000011.1"/>
</dbReference>
<dbReference type="InterPro" id="IPR019587">
    <property type="entry name" value="Polyketide_cyclase/dehydratase"/>
</dbReference>
<protein>
    <submittedName>
        <fullName evidence="1">Polyketide cyclase / dehydrase and lipid transport</fullName>
    </submittedName>
</protein>
<evidence type="ECO:0000313" key="2">
    <source>
        <dbReference type="Proteomes" id="UP000254069"/>
    </source>
</evidence>
<sequence>MRFIKTLFILLALIMAVPLIAALFVKSDYQVTTNVVINRPVAEVYDYVKYLKNQDKFSVWAKMDPAMKRSYRGVDGTVGFVSAWKSDNPEVGQGEQEIVAMETNKRIDYELRFLTPFESTEPAYMLFEPYEGNRTNLSWSFKGHLDYPTNLMFLFVDFETMIATDLLRGLSNLKLLLESEPTPQEQIQSP</sequence>
<proteinExistence type="predicted"/>
<accession>A0A379Z7R8</accession>
<dbReference type="AlphaFoldDB" id="A0A379Z7R8"/>
<keyword evidence="2" id="KW-1185">Reference proteome</keyword>
<dbReference type="SUPFAM" id="SSF55961">
    <property type="entry name" value="Bet v1-like"/>
    <property type="match status" value="1"/>
</dbReference>
<dbReference type="Proteomes" id="UP000254069">
    <property type="component" value="Unassembled WGS sequence"/>
</dbReference>
<name>A0A379Z7R8_9GAMM</name>
<dbReference type="Gene3D" id="3.30.530.20">
    <property type="match status" value="1"/>
</dbReference>
<reference evidence="1 2" key="1">
    <citation type="submission" date="2018-06" db="EMBL/GenBank/DDBJ databases">
        <authorList>
            <consortium name="Pathogen Informatics"/>
            <person name="Doyle S."/>
        </authorList>
    </citation>
    <scope>NUCLEOTIDE SEQUENCE [LARGE SCALE GENOMIC DNA]</scope>
    <source>
        <strain evidence="1 2">NCTC10738</strain>
    </source>
</reference>
<dbReference type="Pfam" id="PF10604">
    <property type="entry name" value="Polyketide_cyc2"/>
    <property type="match status" value="1"/>
</dbReference>
<dbReference type="InterPro" id="IPR023393">
    <property type="entry name" value="START-like_dom_sf"/>
</dbReference>
<organism evidence="1 2">
    <name type="scientific">Shewanella algae</name>
    <dbReference type="NCBI Taxonomy" id="38313"/>
    <lineage>
        <taxon>Bacteria</taxon>
        <taxon>Pseudomonadati</taxon>
        <taxon>Pseudomonadota</taxon>
        <taxon>Gammaproteobacteria</taxon>
        <taxon>Alteromonadales</taxon>
        <taxon>Shewanellaceae</taxon>
        <taxon>Shewanella</taxon>
    </lineage>
</organism>
<evidence type="ECO:0000313" key="1">
    <source>
        <dbReference type="EMBL" id="SUI56254.1"/>
    </source>
</evidence>